<dbReference type="Pfam" id="PF20082">
    <property type="entry name" value="DUF6476"/>
    <property type="match status" value="1"/>
</dbReference>
<evidence type="ECO:0000256" key="1">
    <source>
        <dbReference type="SAM" id="Phobius"/>
    </source>
</evidence>
<dbReference type="KEGG" id="ssam:E3D00_07190"/>
<dbReference type="OrthoDB" id="7275060at2"/>
<organism evidence="2 3">
    <name type="scientific">Swingsia samuiensis</name>
    <dbReference type="NCBI Taxonomy" id="1293412"/>
    <lineage>
        <taxon>Bacteria</taxon>
        <taxon>Pseudomonadati</taxon>
        <taxon>Pseudomonadota</taxon>
        <taxon>Alphaproteobacteria</taxon>
        <taxon>Acetobacterales</taxon>
        <taxon>Acetobacteraceae</taxon>
        <taxon>Swingsia</taxon>
    </lineage>
</organism>
<evidence type="ECO:0000313" key="3">
    <source>
        <dbReference type="Proteomes" id="UP000316313"/>
    </source>
</evidence>
<name>A0A4Y6UL56_9PROT</name>
<feature type="transmembrane region" description="Helical" evidence="1">
    <location>
        <begin position="20"/>
        <end position="43"/>
    </location>
</feature>
<keyword evidence="1" id="KW-0472">Membrane</keyword>
<dbReference type="AlphaFoldDB" id="A0A4Y6UL56"/>
<reference evidence="2 3" key="1">
    <citation type="submission" date="2019-03" db="EMBL/GenBank/DDBJ databases">
        <title>The complete genome sequence of Swingsia samuiensis NBRC107927(T).</title>
        <authorList>
            <person name="Chua K.-O."/>
            <person name="Chan K.-G."/>
            <person name="See-Too W.-S."/>
        </authorList>
    </citation>
    <scope>NUCLEOTIDE SEQUENCE [LARGE SCALE GENOMIC DNA]</scope>
    <source>
        <strain evidence="2 3">AH83</strain>
    </source>
</reference>
<proteinExistence type="predicted"/>
<keyword evidence="1" id="KW-0812">Transmembrane</keyword>
<dbReference type="RefSeq" id="WP_141461253.1">
    <property type="nucleotide sequence ID" value="NZ_CP038141.1"/>
</dbReference>
<protein>
    <submittedName>
        <fullName evidence="2">Uncharacterized protein</fullName>
    </submittedName>
</protein>
<keyword evidence="1" id="KW-1133">Transmembrane helix</keyword>
<dbReference type="EMBL" id="CP038141">
    <property type="protein sequence ID" value="QDH17368.1"/>
    <property type="molecule type" value="Genomic_DNA"/>
</dbReference>
<dbReference type="Proteomes" id="UP000316313">
    <property type="component" value="Chromosome"/>
</dbReference>
<keyword evidence="3" id="KW-1185">Reference proteome</keyword>
<evidence type="ECO:0000313" key="2">
    <source>
        <dbReference type="EMBL" id="QDH17368.1"/>
    </source>
</evidence>
<sequence length="123" mass="13207">MNQRLVEEQGVSEPTTSKALMAAVIIMGVLIIMGVVGIIGVIVHRVMHPKHASQQIATEHGSFSRLALPLARGEHILSVTSRNDGLMAVTLVQSGSERILLWSPEEGRIVSELDFGTESSIAP</sequence>
<dbReference type="InterPro" id="IPR045519">
    <property type="entry name" value="DUF6476"/>
</dbReference>
<accession>A0A4Y6UL56</accession>
<gene>
    <name evidence="2" type="ORF">E3D00_07190</name>
</gene>